<dbReference type="PATRIC" id="fig|1227484.4.peg.1705"/>
<dbReference type="OrthoDB" id="326990at2157"/>
<dbReference type="Proteomes" id="UP000011514">
    <property type="component" value="Unassembled WGS sequence"/>
</dbReference>
<dbReference type="STRING" id="1227484.C471_08505"/>
<accession>M0DUY8</accession>
<dbReference type="RefSeq" id="WP_004048202.1">
    <property type="nucleotide sequence ID" value="NZ_AOJE01000037.1"/>
</dbReference>
<dbReference type="AlphaFoldDB" id="M0DUY8"/>
<sequence>MRSAKELRRLDRLSVIDEDGDEREVFGWATVQRTSTVRGSNPVVDHGEPTISAGDAIGMDPEAVTHWLAEEIEHEFGVDVRDHDIDVIDPTSEEVDVL</sequence>
<evidence type="ECO:0000313" key="2">
    <source>
        <dbReference type="EMBL" id="ELZ39345.1"/>
    </source>
</evidence>
<protein>
    <submittedName>
        <fullName evidence="2">Uncharacterized protein</fullName>
    </submittedName>
</protein>
<name>M0DUY8_9EURY</name>
<evidence type="ECO:0000256" key="1">
    <source>
        <dbReference type="SAM" id="MobiDB-lite"/>
    </source>
</evidence>
<gene>
    <name evidence="2" type="ORF">C471_08505</name>
</gene>
<evidence type="ECO:0000313" key="3">
    <source>
        <dbReference type="Proteomes" id="UP000011514"/>
    </source>
</evidence>
<proteinExistence type="predicted"/>
<reference evidence="2 3" key="1">
    <citation type="journal article" date="2014" name="PLoS Genet.">
        <title>Phylogenetically driven sequencing of extremely halophilic archaea reveals strategies for static and dynamic osmo-response.</title>
        <authorList>
            <person name="Becker E.A."/>
            <person name="Seitzer P.M."/>
            <person name="Tritt A."/>
            <person name="Larsen D."/>
            <person name="Krusor M."/>
            <person name="Yao A.I."/>
            <person name="Wu D."/>
            <person name="Madern D."/>
            <person name="Eisen J.A."/>
            <person name="Darling A.E."/>
            <person name="Facciotti M.T."/>
        </authorList>
    </citation>
    <scope>NUCLEOTIDE SEQUENCE [LARGE SCALE GENOMIC DNA]</scope>
    <source>
        <strain evidence="2 3">DSM 1137</strain>
    </source>
</reference>
<organism evidence="2 3">
    <name type="scientific">Halorubrum saccharovorum DSM 1137</name>
    <dbReference type="NCBI Taxonomy" id="1227484"/>
    <lineage>
        <taxon>Archaea</taxon>
        <taxon>Methanobacteriati</taxon>
        <taxon>Methanobacteriota</taxon>
        <taxon>Stenosarchaea group</taxon>
        <taxon>Halobacteria</taxon>
        <taxon>Halobacteriales</taxon>
        <taxon>Haloferacaceae</taxon>
        <taxon>Halorubrum</taxon>
    </lineage>
</organism>
<dbReference type="EMBL" id="AOJE01000037">
    <property type="protein sequence ID" value="ELZ39345.1"/>
    <property type="molecule type" value="Genomic_DNA"/>
</dbReference>
<keyword evidence="3" id="KW-1185">Reference proteome</keyword>
<feature type="region of interest" description="Disordered" evidence="1">
    <location>
        <begin position="37"/>
        <end position="56"/>
    </location>
</feature>
<comment type="caution">
    <text evidence="2">The sequence shown here is derived from an EMBL/GenBank/DDBJ whole genome shotgun (WGS) entry which is preliminary data.</text>
</comment>